<evidence type="ECO:0000313" key="2">
    <source>
        <dbReference type="Proteomes" id="UP001221411"/>
    </source>
</evidence>
<organism evidence="1 2">
    <name type="scientific">Polyangium mundeleinium</name>
    <dbReference type="NCBI Taxonomy" id="2995306"/>
    <lineage>
        <taxon>Bacteria</taxon>
        <taxon>Pseudomonadati</taxon>
        <taxon>Myxococcota</taxon>
        <taxon>Polyangia</taxon>
        <taxon>Polyangiales</taxon>
        <taxon>Polyangiaceae</taxon>
        <taxon>Polyangium</taxon>
    </lineage>
</organism>
<comment type="caution">
    <text evidence="1">The sequence shown here is derived from an EMBL/GenBank/DDBJ whole genome shotgun (WGS) entry which is preliminary data.</text>
</comment>
<protein>
    <submittedName>
        <fullName evidence="1">Uncharacterized protein</fullName>
    </submittedName>
</protein>
<dbReference type="EMBL" id="JAQNDO010000001">
    <property type="protein sequence ID" value="MDC0745448.1"/>
    <property type="molecule type" value="Genomic_DNA"/>
</dbReference>
<name>A0ABT5EUE5_9BACT</name>
<dbReference type="RefSeq" id="WP_271922957.1">
    <property type="nucleotide sequence ID" value="NZ_JAQNDO010000001.1"/>
</dbReference>
<keyword evidence="2" id="KW-1185">Reference proteome</keyword>
<sequence>MTLSSVSMYVARNSVTTSAKVFPGLEGESVESVDAGPHAFAASWSGSSDGA</sequence>
<reference evidence="1 2" key="1">
    <citation type="submission" date="2022-11" db="EMBL/GenBank/DDBJ databases">
        <title>Minimal conservation of predation-associated metabolite biosynthetic gene clusters underscores biosynthetic potential of Myxococcota including descriptions for ten novel species: Archangium lansinium sp. nov., Myxococcus landrumus sp. nov., Nannocystis bai.</title>
        <authorList>
            <person name="Ahearne A."/>
            <person name="Stevens C."/>
            <person name="Dowd S."/>
        </authorList>
    </citation>
    <scope>NUCLEOTIDE SEQUENCE [LARGE SCALE GENOMIC DNA]</scope>
    <source>
        <strain evidence="1 2">RJM3</strain>
    </source>
</reference>
<accession>A0ABT5EUE5</accession>
<gene>
    <name evidence="1" type="ORF">POL67_29215</name>
</gene>
<evidence type="ECO:0000313" key="1">
    <source>
        <dbReference type="EMBL" id="MDC0745448.1"/>
    </source>
</evidence>
<dbReference type="Proteomes" id="UP001221411">
    <property type="component" value="Unassembled WGS sequence"/>
</dbReference>
<proteinExistence type="predicted"/>